<accession>A0ABT4I5M4</accession>
<feature type="compositionally biased region" description="Polar residues" evidence="1">
    <location>
        <begin position="157"/>
        <end position="168"/>
    </location>
</feature>
<reference evidence="3" key="1">
    <citation type="submission" date="2022-10" db="EMBL/GenBank/DDBJ databases">
        <title>Genome sequence of Actinomyces israelii ATCC 10048.</title>
        <authorList>
            <person name="Watt R.M."/>
            <person name="Tong W.M."/>
        </authorList>
    </citation>
    <scope>NUCLEOTIDE SEQUENCE</scope>
    <source>
        <strain evidence="3">ATCC 10048</strain>
    </source>
</reference>
<sequence>MNLFEMTFHVEHVDDGLIDTLINDYEATVGTDHTGHEFVTVLAEGDRFDHAARTMVTELQSHGLRIRRLVPDLLTRSEIAARLGVTRQAVQNWTSGKRQSGFPLAVNPVGGGVWSWYDVWAWALSCGRAADNGVRYPSQPEADIINAWIEASHERLASSQKEPQQSPTNPRPVVTP</sequence>
<organism evidence="3 4">
    <name type="scientific">Actinomyces israelii</name>
    <dbReference type="NCBI Taxonomy" id="1659"/>
    <lineage>
        <taxon>Bacteria</taxon>
        <taxon>Bacillati</taxon>
        <taxon>Actinomycetota</taxon>
        <taxon>Actinomycetes</taxon>
        <taxon>Actinomycetales</taxon>
        <taxon>Actinomycetaceae</taxon>
        <taxon>Actinomyces</taxon>
    </lineage>
</organism>
<feature type="domain" description="HTH cro/C1-type" evidence="2">
    <location>
        <begin position="74"/>
        <end position="98"/>
    </location>
</feature>
<keyword evidence="4" id="KW-1185">Reference proteome</keyword>
<protein>
    <recommendedName>
        <fullName evidence="2">HTH cro/C1-type domain-containing protein</fullName>
    </recommendedName>
</protein>
<evidence type="ECO:0000259" key="2">
    <source>
        <dbReference type="PROSITE" id="PS50943"/>
    </source>
</evidence>
<proteinExistence type="predicted"/>
<dbReference type="EMBL" id="JAPTMY010000004">
    <property type="protein sequence ID" value="MCZ0857015.1"/>
    <property type="molecule type" value="Genomic_DNA"/>
</dbReference>
<evidence type="ECO:0000313" key="4">
    <source>
        <dbReference type="Proteomes" id="UP001072034"/>
    </source>
</evidence>
<name>A0ABT4I5M4_9ACTO</name>
<evidence type="ECO:0000313" key="3">
    <source>
        <dbReference type="EMBL" id="MCZ0857015.1"/>
    </source>
</evidence>
<dbReference type="Proteomes" id="UP001072034">
    <property type="component" value="Unassembled WGS sequence"/>
</dbReference>
<comment type="caution">
    <text evidence="3">The sequence shown here is derived from an EMBL/GenBank/DDBJ whole genome shotgun (WGS) entry which is preliminary data.</text>
</comment>
<gene>
    <name evidence="3" type="ORF">OHJ16_02995</name>
</gene>
<dbReference type="PROSITE" id="PS50943">
    <property type="entry name" value="HTH_CROC1"/>
    <property type="match status" value="1"/>
</dbReference>
<evidence type="ECO:0000256" key="1">
    <source>
        <dbReference type="SAM" id="MobiDB-lite"/>
    </source>
</evidence>
<dbReference type="InterPro" id="IPR001387">
    <property type="entry name" value="Cro/C1-type_HTH"/>
</dbReference>
<dbReference type="CDD" id="cd00093">
    <property type="entry name" value="HTH_XRE"/>
    <property type="match status" value="1"/>
</dbReference>
<dbReference type="RefSeq" id="WP_268916688.1">
    <property type="nucleotide sequence ID" value="NZ_JAPTMY010000004.1"/>
</dbReference>
<feature type="region of interest" description="Disordered" evidence="1">
    <location>
        <begin position="154"/>
        <end position="176"/>
    </location>
</feature>